<dbReference type="PANTHER" id="PTHR23076:SF97">
    <property type="entry name" value="ATP-DEPENDENT ZINC METALLOPROTEASE YME1L1"/>
    <property type="match status" value="1"/>
</dbReference>
<proteinExistence type="predicted"/>
<evidence type="ECO:0000313" key="4">
    <source>
        <dbReference type="Proteomes" id="UP000193884"/>
    </source>
</evidence>
<dbReference type="Gene3D" id="1.20.58.760">
    <property type="entry name" value="Peptidase M41"/>
    <property type="match status" value="1"/>
</dbReference>
<name>A0ABX3X6M6_9BRAD</name>
<feature type="compositionally biased region" description="Basic residues" evidence="1">
    <location>
        <begin position="93"/>
        <end position="117"/>
    </location>
</feature>
<feature type="domain" description="AAA+ ATPase" evidence="2">
    <location>
        <begin position="581"/>
        <end position="737"/>
    </location>
</feature>
<organism evidence="3 4">
    <name type="scientific">Bradyrhizobium canariense</name>
    <dbReference type="NCBI Taxonomy" id="255045"/>
    <lineage>
        <taxon>Bacteria</taxon>
        <taxon>Pseudomonadati</taxon>
        <taxon>Pseudomonadota</taxon>
        <taxon>Alphaproteobacteria</taxon>
        <taxon>Hyphomicrobiales</taxon>
        <taxon>Nitrobacteraceae</taxon>
        <taxon>Bradyrhizobium</taxon>
    </lineage>
</organism>
<feature type="region of interest" description="Disordered" evidence="1">
    <location>
        <begin position="289"/>
        <end position="314"/>
    </location>
</feature>
<keyword evidence="4" id="KW-1185">Reference proteome</keyword>
<dbReference type="InterPro" id="IPR003959">
    <property type="entry name" value="ATPase_AAA_core"/>
</dbReference>
<evidence type="ECO:0000259" key="2">
    <source>
        <dbReference type="SMART" id="SM00382"/>
    </source>
</evidence>
<dbReference type="SMART" id="SM00382">
    <property type="entry name" value="AAA"/>
    <property type="match status" value="1"/>
</dbReference>
<dbReference type="Pfam" id="PF00004">
    <property type="entry name" value="AAA"/>
    <property type="match status" value="1"/>
</dbReference>
<dbReference type="Gene3D" id="3.40.50.300">
    <property type="entry name" value="P-loop containing nucleotide triphosphate hydrolases"/>
    <property type="match status" value="1"/>
</dbReference>
<dbReference type="InterPro" id="IPR000642">
    <property type="entry name" value="Peptidase_M41"/>
</dbReference>
<evidence type="ECO:0000256" key="1">
    <source>
        <dbReference type="SAM" id="MobiDB-lite"/>
    </source>
</evidence>
<dbReference type="SUPFAM" id="SSF140990">
    <property type="entry name" value="FtsH protease domain-like"/>
    <property type="match status" value="1"/>
</dbReference>
<dbReference type="PANTHER" id="PTHR23076">
    <property type="entry name" value="METALLOPROTEASE M41 FTSH"/>
    <property type="match status" value="1"/>
</dbReference>
<dbReference type="Proteomes" id="UP000193884">
    <property type="component" value="Unassembled WGS sequence"/>
</dbReference>
<comment type="caution">
    <text evidence="3">The sequence shown here is derived from an EMBL/GenBank/DDBJ whole genome shotgun (WGS) entry which is preliminary data.</text>
</comment>
<accession>A0ABX3X6M6</accession>
<dbReference type="Gene3D" id="1.10.8.60">
    <property type="match status" value="1"/>
</dbReference>
<dbReference type="InterPro" id="IPR003593">
    <property type="entry name" value="AAA+_ATPase"/>
</dbReference>
<feature type="region of interest" description="Disordered" evidence="1">
    <location>
        <begin position="28"/>
        <end position="128"/>
    </location>
</feature>
<sequence length="992" mass="107892">MAWPAVDLQQNDPRNIINRNERAVGCAIGGGRPEELRRRRTARSSPPPRLRPAPRAELLADRPRRRVRQRLQGGGDGLRARYDHHDPGVAPRDRRRHRGRHRHGDRLQVARRHRHQGRLRDDSSAGLRLRRPGCSARALHQASADAARGPATRAARHLVAGGEHAVVPQAVHAASEGAAGLTFSRACDQRFPVRVVGDLDTAGVGLQVVGHRRRTTPTSTSAEPQGDDLTMSPTLPKIAVAPDSVAASNDTTPSKDVAGMGPLELEVYRDDWRDAAQFRLRAAFVKAMKRSGTPPKNGGKGRRRAPSTASDRLSFSQLSRRHAIELLDGEEVETFPDRPKPGPAYPVTAAKVAARLLLARLFDGRKDALDRLKLAAPVVAIDVAERELLQAVIGNWQNVLFPEGVRVMDTGNLGRREDFDVVSLTMTQPPKTKGTSDFEKEALSAICLGLPFIAISPDAESHLPAVVLKADPIRLVLPPIDARIVALAIRVVTGKPCRDLLEEDAARLLTATDLSIGIRFDRSPEECLAQLKRLVALKRAPASVRAISLDDLHGMNEAVSWSKSVLTDLKMWKAGMPWSAIDAGACLVGPPGVGKTTLPLAMQRSAAEEGIKLEVASCSHSQFQGAGEGHLGHFLREMTNFFAAARAKPRPVLVFIDECDSFADRSKLRHSHADYVTACVNGLISELDGISSGREGAATSNREGLILLGASNDLSRCDPAILRSGRLNRIIRIGLPDLNDLEKMYRFRLGGRLVHDDLQEICMLSLGSTGADVERIVKDALRIARHASRDLTLSDLRAVVSPDEDRDFDTQRRVAIHEAGHILMDVLNFGAPENVFANIAAVGQRRGATVRTKSPPFAGTYSDYRLRLETLIAGRTAESLLLSEHSHGSGGRRGSDIHLLTTTAAAMVGSLGLAGPVPLLFFGSLDDTEELMSYPEVRRAAHEELQKAAESCIAKLTAHRPVLEEIVKILLQARRIDGLAVADLLAMSRIRS</sequence>
<dbReference type="Pfam" id="PF01434">
    <property type="entry name" value="Peptidase_M41"/>
    <property type="match status" value="1"/>
</dbReference>
<protein>
    <recommendedName>
        <fullName evidence="2">AAA+ ATPase domain-containing protein</fullName>
    </recommendedName>
</protein>
<dbReference type="SUPFAM" id="SSF52540">
    <property type="entry name" value="P-loop containing nucleoside triphosphate hydrolases"/>
    <property type="match status" value="1"/>
</dbReference>
<gene>
    <name evidence="3" type="ORF">BST63_12005</name>
</gene>
<dbReference type="CDD" id="cd19481">
    <property type="entry name" value="RecA-like_protease"/>
    <property type="match status" value="1"/>
</dbReference>
<dbReference type="InterPro" id="IPR027417">
    <property type="entry name" value="P-loop_NTPase"/>
</dbReference>
<feature type="compositionally biased region" description="Basic and acidic residues" evidence="1">
    <location>
        <begin position="78"/>
        <end position="87"/>
    </location>
</feature>
<evidence type="ECO:0000313" key="3">
    <source>
        <dbReference type="EMBL" id="OSJ30503.1"/>
    </source>
</evidence>
<reference evidence="3 4" key="1">
    <citation type="submission" date="2017-03" db="EMBL/GenBank/DDBJ databases">
        <title>Whole genome sequences of fourteen strains of Bradyrhizobium canariense and one strain of Bradyrhizobium japonicum isolated from Lupinus (Papilionoideae: Genisteae) species in Algeria.</title>
        <authorList>
            <person name="Crovadore J."/>
            <person name="Chekireb D."/>
            <person name="Brachmann A."/>
            <person name="Chablais R."/>
            <person name="Cochard B."/>
            <person name="Lefort F."/>
        </authorList>
    </citation>
    <scope>NUCLEOTIDE SEQUENCE [LARGE SCALE GENOMIC DNA]</scope>
    <source>
        <strain evidence="3 4">UBMAN05</strain>
    </source>
</reference>
<dbReference type="EMBL" id="NAFK01000153">
    <property type="protein sequence ID" value="OSJ30503.1"/>
    <property type="molecule type" value="Genomic_DNA"/>
</dbReference>
<dbReference type="InterPro" id="IPR037219">
    <property type="entry name" value="Peptidase_M41-like"/>
</dbReference>